<keyword evidence="3" id="KW-0677">Repeat</keyword>
<comment type="caution">
    <text evidence="10">The sequence shown here is derived from an EMBL/GenBank/DDBJ whole genome shotgun (WGS) entry which is preliminary data.</text>
</comment>
<dbReference type="PROSITE" id="PS50005">
    <property type="entry name" value="TPR"/>
    <property type="match status" value="1"/>
</dbReference>
<evidence type="ECO:0000256" key="3">
    <source>
        <dbReference type="ARBA" id="ARBA00022737"/>
    </source>
</evidence>
<evidence type="ECO:0000256" key="2">
    <source>
        <dbReference type="ARBA" id="ARBA00022490"/>
    </source>
</evidence>
<dbReference type="EMBL" id="CAXLJL010000478">
    <property type="protein sequence ID" value="CAL5138151.1"/>
    <property type="molecule type" value="Genomic_DNA"/>
</dbReference>
<reference evidence="10" key="1">
    <citation type="submission" date="2024-06" db="EMBL/GenBank/DDBJ databases">
        <authorList>
            <person name="Liu X."/>
            <person name="Lenzi L."/>
            <person name="Haldenby T S."/>
            <person name="Uol C."/>
        </authorList>
    </citation>
    <scope>NUCLEOTIDE SEQUENCE</scope>
</reference>
<protein>
    <recommendedName>
        <fullName evidence="7">Outer dynein arm-docking complex subunit 4</fullName>
    </recommendedName>
    <alternativeName>
        <fullName evidence="8">Tetratricopeptide repeat protein 25</fullName>
    </alternativeName>
</protein>
<dbReference type="Proteomes" id="UP001497525">
    <property type="component" value="Unassembled WGS sequence"/>
</dbReference>
<dbReference type="SUPFAM" id="SSF48452">
    <property type="entry name" value="TPR-like"/>
    <property type="match status" value="1"/>
</dbReference>
<evidence type="ECO:0000313" key="10">
    <source>
        <dbReference type="EMBL" id="CAL5138151.1"/>
    </source>
</evidence>
<evidence type="ECO:0000256" key="8">
    <source>
        <dbReference type="ARBA" id="ARBA00034143"/>
    </source>
</evidence>
<dbReference type="GO" id="GO:0005930">
    <property type="term" value="C:axoneme"/>
    <property type="evidence" value="ECO:0007669"/>
    <property type="project" value="UniProtKB-SubCell"/>
</dbReference>
<dbReference type="InterPro" id="IPR011990">
    <property type="entry name" value="TPR-like_helical_dom_sf"/>
</dbReference>
<dbReference type="SMART" id="SM00028">
    <property type="entry name" value="TPR"/>
    <property type="match status" value="3"/>
</dbReference>
<evidence type="ECO:0000313" key="11">
    <source>
        <dbReference type="Proteomes" id="UP001497525"/>
    </source>
</evidence>
<dbReference type="Gene3D" id="1.25.40.10">
    <property type="entry name" value="Tetratricopeptide repeat domain"/>
    <property type="match status" value="1"/>
</dbReference>
<evidence type="ECO:0000256" key="9">
    <source>
        <dbReference type="PROSITE-ProRule" id="PRU00339"/>
    </source>
</evidence>
<organism evidence="10 11">
    <name type="scientific">Calicophoron daubneyi</name>
    <name type="common">Rumen fluke</name>
    <name type="synonym">Paramphistomum daubneyi</name>
    <dbReference type="NCBI Taxonomy" id="300641"/>
    <lineage>
        <taxon>Eukaryota</taxon>
        <taxon>Metazoa</taxon>
        <taxon>Spiralia</taxon>
        <taxon>Lophotrochozoa</taxon>
        <taxon>Platyhelminthes</taxon>
        <taxon>Trematoda</taxon>
        <taxon>Digenea</taxon>
        <taxon>Plagiorchiida</taxon>
        <taxon>Pronocephalata</taxon>
        <taxon>Paramphistomoidea</taxon>
        <taxon>Paramphistomidae</taxon>
        <taxon>Calicophoron</taxon>
    </lineage>
</organism>
<keyword evidence="5" id="KW-0206">Cytoskeleton</keyword>
<gene>
    <name evidence="10" type="ORF">CDAUBV1_LOCUS12765</name>
</gene>
<evidence type="ECO:0000256" key="4">
    <source>
        <dbReference type="ARBA" id="ARBA00022803"/>
    </source>
</evidence>
<feature type="repeat" description="TPR" evidence="9">
    <location>
        <begin position="82"/>
        <end position="115"/>
    </location>
</feature>
<dbReference type="PANTHER" id="PTHR23040:SF1">
    <property type="entry name" value="OUTER DYNEIN ARM-DOCKING COMPLEX SUBUNIT 4"/>
    <property type="match status" value="1"/>
</dbReference>
<dbReference type="AlphaFoldDB" id="A0AAV2TNT4"/>
<evidence type="ECO:0000256" key="5">
    <source>
        <dbReference type="ARBA" id="ARBA00023212"/>
    </source>
</evidence>
<proteinExistence type="predicted"/>
<dbReference type="PANTHER" id="PTHR23040">
    <property type="match status" value="1"/>
</dbReference>
<keyword evidence="4 9" id="KW-0802">TPR repeat</keyword>
<name>A0AAV2TNT4_CALDB</name>
<evidence type="ECO:0000256" key="6">
    <source>
        <dbReference type="ARBA" id="ARBA00023273"/>
    </source>
</evidence>
<comment type="subcellular location">
    <subcellularLocation>
        <location evidence="1">Cytoplasm</location>
        <location evidence="1">Cytoskeleton</location>
        <location evidence="1">Cilium axoneme</location>
    </subcellularLocation>
</comment>
<dbReference type="InterPro" id="IPR019734">
    <property type="entry name" value="TPR_rpt"/>
</dbReference>
<accession>A0AAV2TNT4</accession>
<evidence type="ECO:0000256" key="7">
    <source>
        <dbReference type="ARBA" id="ARBA00034139"/>
    </source>
</evidence>
<evidence type="ECO:0000256" key="1">
    <source>
        <dbReference type="ARBA" id="ARBA00004430"/>
    </source>
</evidence>
<sequence length="272" mass="31531">MSEDSSERPAFNSVDAYYAVARTLQTKKEYKRALFYLGLALKQDDKHVPSYLLRSRCYMYLCETDKALEDVKTVLQYEPKNPNALLLLGEIYYLRGDFEEALTTFHQGRSLRPTIDAFLVGVHKSETAIQNSCNDCKIQLSPELDLTDFYYRAFPPKRQPRMCKRLVLRGSKSETSDDVAEWPHTRPKDIQMKLIKQSYSDFTYLDDIYTAEGRRTKRFKKGRSDFFPDLATVLNRSKENRQAAVGCAIYLDRHADLFQKLDPGLRNTTDSL</sequence>
<keyword evidence="6" id="KW-0966">Cell projection</keyword>
<dbReference type="Pfam" id="PF14559">
    <property type="entry name" value="TPR_19"/>
    <property type="match status" value="1"/>
</dbReference>
<dbReference type="InterPro" id="IPR040111">
    <property type="entry name" value="ODAD4"/>
</dbReference>
<keyword evidence="2" id="KW-0963">Cytoplasm</keyword>
<dbReference type="Pfam" id="PF13181">
    <property type="entry name" value="TPR_8"/>
    <property type="match status" value="1"/>
</dbReference>